<evidence type="ECO:0000313" key="5">
    <source>
        <dbReference type="Proteomes" id="UP000192276"/>
    </source>
</evidence>
<reference evidence="5" key="1">
    <citation type="submission" date="2016-04" db="EMBL/GenBank/DDBJ databases">
        <authorList>
            <person name="Chen L."/>
            <person name="Zhuang W."/>
            <person name="Wang G."/>
        </authorList>
    </citation>
    <scope>NUCLEOTIDE SEQUENCE [LARGE SCALE GENOMIC DNA]</scope>
    <source>
        <strain evidence="5">208</strain>
    </source>
</reference>
<dbReference type="PANTHER" id="PTHR10302:SF0">
    <property type="entry name" value="SINGLE-STRANDED DNA-BINDING PROTEIN, MITOCHONDRIAL"/>
    <property type="match status" value="1"/>
</dbReference>
<dbReference type="GO" id="GO:0009295">
    <property type="term" value="C:nucleoid"/>
    <property type="evidence" value="ECO:0007669"/>
    <property type="project" value="TreeGrafter"/>
</dbReference>
<sequence>MYAIRNKVQLIGNLGQYPEIHTTETGKKLARFSIATNDTYRNASGTKVTETSWHKVIAWGKLAEIAEKYLTKGKEVAVSGKLVHRSYTDKNGIKRYVTEIVLSELLMLGGGYKPPAETQEWHNEGMPESEELEA</sequence>
<dbReference type="Pfam" id="PF00436">
    <property type="entry name" value="SSB"/>
    <property type="match status" value="1"/>
</dbReference>
<dbReference type="Gene3D" id="2.40.50.140">
    <property type="entry name" value="Nucleic acid-binding proteins"/>
    <property type="match status" value="1"/>
</dbReference>
<dbReference type="CDD" id="cd04496">
    <property type="entry name" value="SSB_OBF"/>
    <property type="match status" value="1"/>
</dbReference>
<keyword evidence="1 2" id="KW-0238">DNA-binding</keyword>
<dbReference type="EMBL" id="LWBP01000001">
    <property type="protein sequence ID" value="OQP68512.1"/>
    <property type="molecule type" value="Genomic_DNA"/>
</dbReference>
<dbReference type="Proteomes" id="UP000192276">
    <property type="component" value="Unassembled WGS sequence"/>
</dbReference>
<comment type="caution">
    <text evidence="2">Lacks conserved residue(s) required for the propagation of feature annotation.</text>
</comment>
<protein>
    <recommendedName>
        <fullName evidence="2 3">Single-stranded DNA-binding protein</fullName>
        <shortName evidence="2">SSB</shortName>
    </recommendedName>
</protein>
<dbReference type="SUPFAM" id="SSF50249">
    <property type="entry name" value="Nucleic acid-binding proteins"/>
    <property type="match status" value="1"/>
</dbReference>
<keyword evidence="5" id="KW-1185">Reference proteome</keyword>
<dbReference type="STRING" id="550983.A4R26_01535"/>
<evidence type="ECO:0000256" key="3">
    <source>
        <dbReference type="RuleBase" id="RU000524"/>
    </source>
</evidence>
<evidence type="ECO:0000313" key="4">
    <source>
        <dbReference type="EMBL" id="OQP68512.1"/>
    </source>
</evidence>
<dbReference type="RefSeq" id="WP_081159022.1">
    <property type="nucleotide sequence ID" value="NZ_LWBP01000001.1"/>
</dbReference>
<dbReference type="InterPro" id="IPR012340">
    <property type="entry name" value="NA-bd_OB-fold"/>
</dbReference>
<evidence type="ECO:0000256" key="1">
    <source>
        <dbReference type="ARBA" id="ARBA00023125"/>
    </source>
</evidence>
<dbReference type="GO" id="GO:0006260">
    <property type="term" value="P:DNA replication"/>
    <property type="evidence" value="ECO:0007669"/>
    <property type="project" value="InterPro"/>
</dbReference>
<comment type="caution">
    <text evidence="4">The sequence shown here is derived from an EMBL/GenBank/DDBJ whole genome shotgun (WGS) entry which is preliminary data.</text>
</comment>
<dbReference type="NCBIfam" id="TIGR00621">
    <property type="entry name" value="ssb"/>
    <property type="match status" value="1"/>
</dbReference>
<dbReference type="OrthoDB" id="9809878at2"/>
<name>A0A1V9GD79_9BACT</name>
<dbReference type="PROSITE" id="PS50935">
    <property type="entry name" value="SSB"/>
    <property type="match status" value="1"/>
</dbReference>
<evidence type="ECO:0000256" key="2">
    <source>
        <dbReference type="HAMAP-Rule" id="MF_00984"/>
    </source>
</evidence>
<proteinExistence type="inferred from homology"/>
<comment type="subunit">
    <text evidence="2">Homotetramer.</text>
</comment>
<organism evidence="4 5">
    <name type="scientific">Niastella populi</name>
    <dbReference type="NCBI Taxonomy" id="550983"/>
    <lineage>
        <taxon>Bacteria</taxon>
        <taxon>Pseudomonadati</taxon>
        <taxon>Bacteroidota</taxon>
        <taxon>Chitinophagia</taxon>
        <taxon>Chitinophagales</taxon>
        <taxon>Chitinophagaceae</taxon>
        <taxon>Niastella</taxon>
    </lineage>
</organism>
<dbReference type="AlphaFoldDB" id="A0A1V9GD79"/>
<dbReference type="PANTHER" id="PTHR10302">
    <property type="entry name" value="SINGLE-STRANDED DNA-BINDING PROTEIN"/>
    <property type="match status" value="1"/>
</dbReference>
<dbReference type="InterPro" id="IPR000424">
    <property type="entry name" value="Primosome_PriB/ssb"/>
</dbReference>
<dbReference type="GO" id="GO:0003697">
    <property type="term" value="F:single-stranded DNA binding"/>
    <property type="evidence" value="ECO:0007669"/>
    <property type="project" value="UniProtKB-UniRule"/>
</dbReference>
<dbReference type="HAMAP" id="MF_00984">
    <property type="entry name" value="SSB"/>
    <property type="match status" value="1"/>
</dbReference>
<accession>A0A1V9GD79</accession>
<gene>
    <name evidence="4" type="ORF">A4R26_01535</name>
</gene>
<dbReference type="InterPro" id="IPR011344">
    <property type="entry name" value="ssDNA-bd"/>
</dbReference>